<evidence type="ECO:0000313" key="2">
    <source>
        <dbReference type="EMBL" id="AFP39836.1"/>
    </source>
</evidence>
<dbReference type="EMBL" id="CP001663">
    <property type="protein sequence ID" value="AFP39836.1"/>
    <property type="molecule type" value="Genomic_DNA"/>
</dbReference>
<accession>I7G9K4</accession>
<feature type="region of interest" description="Disordered" evidence="1">
    <location>
        <begin position="1"/>
        <end position="23"/>
    </location>
</feature>
<dbReference type="Proteomes" id="UP000006158">
    <property type="component" value="Chromosome"/>
</dbReference>
<dbReference type="KEGG" id="msg:MSMEI_3373"/>
<name>I7G9K4_MYCS2</name>
<gene>
    <name evidence="2" type="ordered locus">MSMEI_3373</name>
</gene>
<evidence type="ECO:0000256" key="1">
    <source>
        <dbReference type="SAM" id="MobiDB-lite"/>
    </source>
</evidence>
<feature type="compositionally biased region" description="Polar residues" evidence="1">
    <location>
        <begin position="1"/>
        <end position="11"/>
    </location>
</feature>
<protein>
    <submittedName>
        <fullName evidence="2">Uncharacterized protein</fullName>
    </submittedName>
</protein>
<reference evidence="2 3" key="2">
    <citation type="journal article" date="2009" name="Genome Res.">
        <title>Ortho-proteogenomics: multiple proteomes investigation through orthology and a new MS-based protocol.</title>
        <authorList>
            <person name="Gallien S."/>
            <person name="Perrodou E."/>
            <person name="Carapito C."/>
            <person name="Deshayes C."/>
            <person name="Reyrat J.M."/>
            <person name="Van Dorsselaer A."/>
            <person name="Poch O."/>
            <person name="Schaeffer C."/>
            <person name="Lecompte O."/>
        </authorList>
    </citation>
    <scope>NUCLEOTIDE SEQUENCE [LARGE SCALE GENOMIC DNA]</scope>
    <source>
        <strain evidence="3">ATCC 700084 / mc(2)155</strain>
    </source>
</reference>
<reference evidence="2 3" key="1">
    <citation type="journal article" date="2007" name="Genome Biol.">
        <title>Interrupted coding sequences in Mycobacterium smegmatis: authentic mutations or sequencing errors?</title>
        <authorList>
            <person name="Deshayes C."/>
            <person name="Perrodou E."/>
            <person name="Gallien S."/>
            <person name="Euphrasie D."/>
            <person name="Schaeffer C."/>
            <person name="Van-Dorsselaer A."/>
            <person name="Poch O."/>
            <person name="Lecompte O."/>
            <person name="Reyrat J.M."/>
        </authorList>
    </citation>
    <scope>NUCLEOTIDE SEQUENCE [LARGE SCALE GENOMIC DNA]</scope>
    <source>
        <strain evidence="3">ATCC 700084 / mc(2)155</strain>
    </source>
</reference>
<organism evidence="2 3">
    <name type="scientific">Mycolicibacterium smegmatis (strain ATCC 700084 / mc(2)155)</name>
    <name type="common">Mycobacterium smegmatis</name>
    <dbReference type="NCBI Taxonomy" id="246196"/>
    <lineage>
        <taxon>Bacteria</taxon>
        <taxon>Bacillati</taxon>
        <taxon>Actinomycetota</taxon>
        <taxon>Actinomycetes</taxon>
        <taxon>Mycobacteriales</taxon>
        <taxon>Mycobacteriaceae</taxon>
        <taxon>Mycolicibacterium</taxon>
    </lineage>
</organism>
<sequence length="58" mass="6412">MRVDSMQSMMTTRRAGVHASVPMSHADAAGRTVDRGECLARLLFRRHTGRAAQGRRTS</sequence>
<dbReference type="AlphaFoldDB" id="I7G9K4"/>
<evidence type="ECO:0000313" key="3">
    <source>
        <dbReference type="Proteomes" id="UP000006158"/>
    </source>
</evidence>
<proteinExistence type="predicted"/>